<protein>
    <submittedName>
        <fullName evidence="1">Uncharacterized protein</fullName>
    </submittedName>
</protein>
<dbReference type="Proteomes" id="UP001341840">
    <property type="component" value="Unassembled WGS sequence"/>
</dbReference>
<gene>
    <name evidence="1" type="ORF">PIB30_045746</name>
</gene>
<evidence type="ECO:0000313" key="2">
    <source>
        <dbReference type="Proteomes" id="UP001341840"/>
    </source>
</evidence>
<name>A0ABU6QGV9_9FABA</name>
<evidence type="ECO:0000313" key="1">
    <source>
        <dbReference type="EMBL" id="MED6110758.1"/>
    </source>
</evidence>
<proteinExistence type="predicted"/>
<reference evidence="1 2" key="1">
    <citation type="journal article" date="2023" name="Plants (Basel)">
        <title>Bridging the Gap: Combining Genomics and Transcriptomics Approaches to Understand Stylosanthes scabra, an Orphan Legume from the Brazilian Caatinga.</title>
        <authorList>
            <person name="Ferreira-Neto J.R.C."/>
            <person name="da Silva M.D."/>
            <person name="Binneck E."/>
            <person name="de Melo N.F."/>
            <person name="da Silva R.H."/>
            <person name="de Melo A.L.T.M."/>
            <person name="Pandolfi V."/>
            <person name="Bustamante F.O."/>
            <person name="Brasileiro-Vidal A.C."/>
            <person name="Benko-Iseppon A.M."/>
        </authorList>
    </citation>
    <scope>NUCLEOTIDE SEQUENCE [LARGE SCALE GENOMIC DNA]</scope>
    <source>
        <tissue evidence="1">Leaves</tissue>
    </source>
</reference>
<dbReference type="EMBL" id="JASCZI010000281">
    <property type="protein sequence ID" value="MED6110758.1"/>
    <property type="molecule type" value="Genomic_DNA"/>
</dbReference>
<organism evidence="1 2">
    <name type="scientific">Stylosanthes scabra</name>
    <dbReference type="NCBI Taxonomy" id="79078"/>
    <lineage>
        <taxon>Eukaryota</taxon>
        <taxon>Viridiplantae</taxon>
        <taxon>Streptophyta</taxon>
        <taxon>Embryophyta</taxon>
        <taxon>Tracheophyta</taxon>
        <taxon>Spermatophyta</taxon>
        <taxon>Magnoliopsida</taxon>
        <taxon>eudicotyledons</taxon>
        <taxon>Gunneridae</taxon>
        <taxon>Pentapetalae</taxon>
        <taxon>rosids</taxon>
        <taxon>fabids</taxon>
        <taxon>Fabales</taxon>
        <taxon>Fabaceae</taxon>
        <taxon>Papilionoideae</taxon>
        <taxon>50 kb inversion clade</taxon>
        <taxon>dalbergioids sensu lato</taxon>
        <taxon>Dalbergieae</taxon>
        <taxon>Pterocarpus clade</taxon>
        <taxon>Stylosanthes</taxon>
    </lineage>
</organism>
<accession>A0ABU6QGV9</accession>
<sequence>MKVFSDSSEGACDTATGDTCFERQAQQDQGDFGRSCLWVAPPSAYCAFCARHVAANFALKFKSVAAKKLLMNAAYAKSELDFDYWHGLLEDEDKRMGVWTSKMEKEL</sequence>
<keyword evidence="2" id="KW-1185">Reference proteome</keyword>
<comment type="caution">
    <text evidence="1">The sequence shown here is derived from an EMBL/GenBank/DDBJ whole genome shotgun (WGS) entry which is preliminary data.</text>
</comment>